<sequence length="224" mass="26028">MSKITAELIQNSSQTINPLNERQLDLKGLKIYVIENLGATLDFFDCIDLSDNEIKKLGNFSILLRLKTLILNNNKISKISNIGDSLPSLENLCMMNNRIVDLKEIDHLYNCKNLKRLVLYNNVVTQAPDYRLYVISRIPTLRFLDFQKVTQKEREQAKAKFDFDSEKQKMEEEEGKLFKDKKEKIRQLIENAQTAEEINRIELLLKSGELKSAKLFEETLSQLN</sequence>
<dbReference type="PANTHER" id="PTHR10552">
    <property type="entry name" value="U2 SMALL NUCLEAR RIBONUCLEOPROTEIN A"/>
    <property type="match status" value="1"/>
</dbReference>
<gene>
    <name evidence="6" type="ORF">TTHERM_00502250</name>
</gene>
<dbReference type="GO" id="GO:1990904">
    <property type="term" value="C:ribonucleoprotein complex"/>
    <property type="evidence" value="ECO:0007669"/>
    <property type="project" value="UniProtKB-KW"/>
</dbReference>
<keyword evidence="6" id="KW-0687">Ribonucleoprotein</keyword>
<reference evidence="7" key="1">
    <citation type="journal article" date="2006" name="PLoS Biol.">
        <title>Macronuclear genome sequence of the ciliate Tetrahymena thermophila, a model eukaryote.</title>
        <authorList>
            <person name="Eisen J.A."/>
            <person name="Coyne R.S."/>
            <person name="Wu M."/>
            <person name="Wu D."/>
            <person name="Thiagarajan M."/>
            <person name="Wortman J.R."/>
            <person name="Badger J.H."/>
            <person name="Ren Q."/>
            <person name="Amedeo P."/>
            <person name="Jones K.M."/>
            <person name="Tallon L.J."/>
            <person name="Delcher A.L."/>
            <person name="Salzberg S.L."/>
            <person name="Silva J.C."/>
            <person name="Haas B.J."/>
            <person name="Majoros W.H."/>
            <person name="Farzad M."/>
            <person name="Carlton J.M."/>
            <person name="Smith R.K. Jr."/>
            <person name="Garg J."/>
            <person name="Pearlman R.E."/>
            <person name="Karrer K.M."/>
            <person name="Sun L."/>
            <person name="Manning G."/>
            <person name="Elde N.C."/>
            <person name="Turkewitz A.P."/>
            <person name="Asai D.J."/>
            <person name="Wilkes D.E."/>
            <person name="Wang Y."/>
            <person name="Cai H."/>
            <person name="Collins K."/>
            <person name="Stewart B.A."/>
            <person name="Lee S.R."/>
            <person name="Wilamowska K."/>
            <person name="Weinberg Z."/>
            <person name="Ruzzo W.L."/>
            <person name="Wloga D."/>
            <person name="Gaertig J."/>
            <person name="Frankel J."/>
            <person name="Tsao C.-C."/>
            <person name="Gorovsky M.A."/>
            <person name="Keeling P.J."/>
            <person name="Waller R.F."/>
            <person name="Patron N.J."/>
            <person name="Cherry J.M."/>
            <person name="Stover N.A."/>
            <person name="Krieger C.J."/>
            <person name="del Toro C."/>
            <person name="Ryder H.F."/>
            <person name="Williamson S.C."/>
            <person name="Barbeau R.A."/>
            <person name="Hamilton E.P."/>
            <person name="Orias E."/>
        </authorList>
    </citation>
    <scope>NUCLEOTIDE SEQUENCE [LARGE SCALE GENOMIC DNA]</scope>
    <source>
        <strain evidence="7">SB210</strain>
    </source>
</reference>
<dbReference type="eggNOG" id="KOG1644">
    <property type="taxonomic scope" value="Eukaryota"/>
</dbReference>
<dbReference type="PROSITE" id="PS51450">
    <property type="entry name" value="LRR"/>
    <property type="match status" value="2"/>
</dbReference>
<dbReference type="KEGG" id="tet:TTHERM_00502250"/>
<evidence type="ECO:0000256" key="4">
    <source>
        <dbReference type="ARBA" id="ARBA00023242"/>
    </source>
</evidence>
<dbReference type="GO" id="GO:0000398">
    <property type="term" value="P:mRNA splicing, via spliceosome"/>
    <property type="evidence" value="ECO:0007669"/>
    <property type="project" value="InterPro"/>
</dbReference>
<dbReference type="Pfam" id="PF14580">
    <property type="entry name" value="LRR_9"/>
    <property type="match status" value="1"/>
</dbReference>
<dbReference type="InterPro" id="IPR001611">
    <property type="entry name" value="Leu-rich_rpt"/>
</dbReference>
<keyword evidence="7" id="KW-1185">Reference proteome</keyword>
<organism evidence="6 7">
    <name type="scientific">Tetrahymena thermophila (strain SB210)</name>
    <dbReference type="NCBI Taxonomy" id="312017"/>
    <lineage>
        <taxon>Eukaryota</taxon>
        <taxon>Sar</taxon>
        <taxon>Alveolata</taxon>
        <taxon>Ciliophora</taxon>
        <taxon>Intramacronucleata</taxon>
        <taxon>Oligohymenophorea</taxon>
        <taxon>Hymenostomatida</taxon>
        <taxon>Tetrahymenina</taxon>
        <taxon>Tetrahymenidae</taxon>
        <taxon>Tetrahymena</taxon>
    </lineage>
</organism>
<evidence type="ECO:0000313" key="7">
    <source>
        <dbReference type="Proteomes" id="UP000009168"/>
    </source>
</evidence>
<dbReference type="SUPFAM" id="SSF52058">
    <property type="entry name" value="L domain-like"/>
    <property type="match status" value="1"/>
</dbReference>
<comment type="subcellular location">
    <subcellularLocation>
        <location evidence="1">Nucleus</location>
    </subcellularLocation>
</comment>
<comment type="similarity">
    <text evidence="5">Belongs to the U2 small nuclear ribonucleoprotein A family.</text>
</comment>
<dbReference type="AlphaFoldDB" id="I7MLG1"/>
<keyword evidence="2" id="KW-0433">Leucine-rich repeat</keyword>
<dbReference type="InterPro" id="IPR032675">
    <property type="entry name" value="LRR_dom_sf"/>
</dbReference>
<dbReference type="InParanoid" id="I7MLG1"/>
<evidence type="ECO:0000256" key="5">
    <source>
        <dbReference type="ARBA" id="ARBA00024196"/>
    </source>
</evidence>
<evidence type="ECO:0000313" key="6">
    <source>
        <dbReference type="EMBL" id="EAS02034.1"/>
    </source>
</evidence>
<evidence type="ECO:0000256" key="2">
    <source>
        <dbReference type="ARBA" id="ARBA00022614"/>
    </source>
</evidence>
<dbReference type="GO" id="GO:0005634">
    <property type="term" value="C:nucleus"/>
    <property type="evidence" value="ECO:0007669"/>
    <property type="project" value="UniProtKB-SubCell"/>
</dbReference>
<dbReference type="OMA" id="QPREFPQ"/>
<keyword evidence="3" id="KW-0677">Repeat</keyword>
<evidence type="ECO:0000256" key="1">
    <source>
        <dbReference type="ARBA" id="ARBA00004123"/>
    </source>
</evidence>
<dbReference type="GeneID" id="7825627"/>
<keyword evidence="4" id="KW-0539">Nucleus</keyword>
<accession>I7MLG1</accession>
<dbReference type="InterPro" id="IPR044640">
    <property type="entry name" value="RU2A"/>
</dbReference>
<dbReference type="HOGENOM" id="CLU_061027_2_0_1"/>
<dbReference type="FunCoup" id="I7MLG1">
    <property type="interactions" value="725"/>
</dbReference>
<dbReference type="GO" id="GO:0030620">
    <property type="term" value="F:U2 snRNA binding"/>
    <property type="evidence" value="ECO:0007669"/>
    <property type="project" value="InterPro"/>
</dbReference>
<proteinExistence type="inferred from homology"/>
<name>I7MLG1_TETTS</name>
<dbReference type="STRING" id="312017.I7MLG1"/>
<evidence type="ECO:0000256" key="3">
    <source>
        <dbReference type="ARBA" id="ARBA00022737"/>
    </source>
</evidence>
<dbReference type="EMBL" id="GG662548">
    <property type="protein sequence ID" value="EAS02034.1"/>
    <property type="molecule type" value="Genomic_DNA"/>
</dbReference>
<protein>
    <submittedName>
        <fullName evidence="6">U2 small nuclear ribonucleoprotein A</fullName>
    </submittedName>
</protein>
<dbReference type="RefSeq" id="XP_001022279.1">
    <property type="nucleotide sequence ID" value="XM_001022279.3"/>
</dbReference>
<dbReference type="FunFam" id="3.80.10.10:FF:000026">
    <property type="entry name" value="U2 small nuclear ribonucleoprotein A"/>
    <property type="match status" value="1"/>
</dbReference>
<dbReference type="Proteomes" id="UP000009168">
    <property type="component" value="Unassembled WGS sequence"/>
</dbReference>
<dbReference type="Gene3D" id="3.80.10.10">
    <property type="entry name" value="Ribonuclease Inhibitor"/>
    <property type="match status" value="1"/>
</dbReference>
<dbReference type="PANTHER" id="PTHR10552:SF6">
    <property type="entry name" value="U2 SMALL NUCLEAR RIBONUCLEOPROTEIN A"/>
    <property type="match status" value="1"/>
</dbReference>
<dbReference type="OrthoDB" id="433501at2759"/>